<sequence length="51" mass="5954">MEKGLKEVFDIYKKLQQRGLTFIKQPKRMIVISSNGIELINLKKGDKYGQK</sequence>
<dbReference type="EMBL" id="BMEY01000008">
    <property type="protein sequence ID" value="GGA75061.1"/>
    <property type="molecule type" value="Genomic_DNA"/>
</dbReference>
<protein>
    <submittedName>
        <fullName evidence="1">Uncharacterized protein</fullName>
    </submittedName>
</protein>
<organism evidence="1 2">
    <name type="scientific">Ornithinibacillus halotolerans</name>
    <dbReference type="NCBI Taxonomy" id="1274357"/>
    <lineage>
        <taxon>Bacteria</taxon>
        <taxon>Bacillati</taxon>
        <taxon>Bacillota</taxon>
        <taxon>Bacilli</taxon>
        <taxon>Bacillales</taxon>
        <taxon>Bacillaceae</taxon>
        <taxon>Ornithinibacillus</taxon>
    </lineage>
</organism>
<gene>
    <name evidence="1" type="ORF">GCM10008025_18440</name>
</gene>
<evidence type="ECO:0000313" key="1">
    <source>
        <dbReference type="EMBL" id="GGA75061.1"/>
    </source>
</evidence>
<proteinExistence type="predicted"/>
<name>A0A916RX60_9BACI</name>
<reference evidence="1" key="2">
    <citation type="submission" date="2020-09" db="EMBL/GenBank/DDBJ databases">
        <authorList>
            <person name="Sun Q."/>
            <person name="Zhou Y."/>
        </authorList>
    </citation>
    <scope>NUCLEOTIDE SEQUENCE</scope>
    <source>
        <strain evidence="1">CGMCC 1.12408</strain>
    </source>
</reference>
<accession>A0A916RX60</accession>
<comment type="caution">
    <text evidence="1">The sequence shown here is derived from an EMBL/GenBank/DDBJ whole genome shotgun (WGS) entry which is preliminary data.</text>
</comment>
<dbReference type="RefSeq" id="WP_188384392.1">
    <property type="nucleotide sequence ID" value="NZ_BMEY01000008.1"/>
</dbReference>
<dbReference type="Proteomes" id="UP000613512">
    <property type="component" value="Unassembled WGS sequence"/>
</dbReference>
<dbReference type="AlphaFoldDB" id="A0A916RX60"/>
<evidence type="ECO:0000313" key="2">
    <source>
        <dbReference type="Proteomes" id="UP000613512"/>
    </source>
</evidence>
<reference evidence="1" key="1">
    <citation type="journal article" date="2014" name="Int. J. Syst. Evol. Microbiol.">
        <title>Complete genome sequence of Corynebacterium casei LMG S-19264T (=DSM 44701T), isolated from a smear-ripened cheese.</title>
        <authorList>
            <consortium name="US DOE Joint Genome Institute (JGI-PGF)"/>
            <person name="Walter F."/>
            <person name="Albersmeier A."/>
            <person name="Kalinowski J."/>
            <person name="Ruckert C."/>
        </authorList>
    </citation>
    <scope>NUCLEOTIDE SEQUENCE</scope>
    <source>
        <strain evidence="1">CGMCC 1.12408</strain>
    </source>
</reference>
<keyword evidence="2" id="KW-1185">Reference proteome</keyword>